<sequence>MFRQALRTLPHAPKFAAVRLNSTVAVKPLSKALIGGIEQRFETLAKADQNEIVESLAKRQQGSWSELTKDEKRAIWFIHYGPYGPRKPLYTAEDKVWIAKAVVISLAFCGGLYAFLRSFAAPPPKTMTREWQEASDEYLKSKNAEPFSGYSQVQSK</sequence>
<dbReference type="GO" id="GO:0016491">
    <property type="term" value="F:oxidoreductase activity"/>
    <property type="evidence" value="ECO:0007669"/>
    <property type="project" value="UniProtKB-KW"/>
</dbReference>
<comment type="subcellular location">
    <subcellularLocation>
        <location evidence="1">Mitochondrion inner membrane</location>
        <topology evidence="1">Single-pass membrane protein</topology>
    </subcellularLocation>
</comment>
<dbReference type="OrthoDB" id="186013at2759"/>
<protein>
    <recommendedName>
        <fullName evidence="14">Cytochrome c oxidase subunit IV</fullName>
    </recommendedName>
</protein>
<evidence type="ECO:0000256" key="1">
    <source>
        <dbReference type="ARBA" id="ARBA00004434"/>
    </source>
</evidence>
<dbReference type="RefSeq" id="XP_018983524.1">
    <property type="nucleotide sequence ID" value="XM_019132956.1"/>
</dbReference>
<keyword evidence="13" id="KW-1185">Reference proteome</keyword>
<reference evidence="13" key="1">
    <citation type="submission" date="2016-05" db="EMBL/GenBank/DDBJ databases">
        <title>Comparative genomics of biotechnologically important yeasts.</title>
        <authorList>
            <consortium name="DOE Joint Genome Institute"/>
            <person name="Riley R."/>
            <person name="Haridas S."/>
            <person name="Wolfe K.H."/>
            <person name="Lopes M.R."/>
            <person name="Hittinger C.T."/>
            <person name="Goker M."/>
            <person name="Salamov A."/>
            <person name="Wisecaver J."/>
            <person name="Long T.M."/>
            <person name="Aerts A.L."/>
            <person name="Barry K."/>
            <person name="Choi C."/>
            <person name="Clum A."/>
            <person name="Coughlan A.Y."/>
            <person name="Deshpande S."/>
            <person name="Douglass A.P."/>
            <person name="Hanson S.J."/>
            <person name="Klenk H.-P."/>
            <person name="Labutti K."/>
            <person name="Lapidus A."/>
            <person name="Lindquist E."/>
            <person name="Lipzen A."/>
            <person name="Meier-Kolthoff J.P."/>
            <person name="Ohm R.A."/>
            <person name="Otillar R.P."/>
            <person name="Pangilinan J."/>
            <person name="Peng Y."/>
            <person name="Rokas A."/>
            <person name="Rosa C.A."/>
            <person name="Scheuner C."/>
            <person name="Sibirny A.A."/>
            <person name="Slot J.C."/>
            <person name="Stielow J.B."/>
            <person name="Sun H."/>
            <person name="Kurtzman C.P."/>
            <person name="Blackwell M."/>
            <person name="Grigoriev I.V."/>
            <person name="Jeffries T.W."/>
        </authorList>
    </citation>
    <scope>NUCLEOTIDE SEQUENCE [LARGE SCALE GENOMIC DNA]</scope>
    <source>
        <strain evidence="13">NRRL Y-12698</strain>
    </source>
</reference>
<keyword evidence="5" id="KW-0999">Mitochondrion inner membrane</keyword>
<dbReference type="InterPro" id="IPR036639">
    <property type="entry name" value="Cyt_c_oxidase_su4_sf"/>
</dbReference>
<proteinExistence type="inferred from homology"/>
<comment type="similarity">
    <text evidence="3">Belongs to the cytochrome c oxidase IV family.</text>
</comment>
<dbReference type="GeneID" id="30150809"/>
<dbReference type="AlphaFoldDB" id="A0A1E3QKG3"/>
<feature type="transmembrane region" description="Helical" evidence="11">
    <location>
        <begin position="96"/>
        <end position="116"/>
    </location>
</feature>
<keyword evidence="9" id="KW-0496">Mitochondrion</keyword>
<dbReference type="EMBL" id="KV454436">
    <property type="protein sequence ID" value="ODQ78196.1"/>
    <property type="molecule type" value="Genomic_DNA"/>
</dbReference>
<evidence type="ECO:0000256" key="6">
    <source>
        <dbReference type="ARBA" id="ARBA00022946"/>
    </source>
</evidence>
<accession>A0A1E3QKG3</accession>
<dbReference type="PANTHER" id="PTHR10707:SF10">
    <property type="entry name" value="CYTOCHROME C OXIDASE SUBUNIT 4"/>
    <property type="match status" value="1"/>
</dbReference>
<dbReference type="GO" id="GO:0045277">
    <property type="term" value="C:respiratory chain complex IV"/>
    <property type="evidence" value="ECO:0007669"/>
    <property type="project" value="InterPro"/>
</dbReference>
<keyword evidence="10 11" id="KW-0472">Membrane</keyword>
<evidence type="ECO:0000256" key="5">
    <source>
        <dbReference type="ARBA" id="ARBA00022792"/>
    </source>
</evidence>
<evidence type="ECO:0000256" key="4">
    <source>
        <dbReference type="ARBA" id="ARBA00022692"/>
    </source>
</evidence>
<dbReference type="FunFam" id="1.10.442.10:FF:000002">
    <property type="entry name" value="Cytochrome c oxidase subunit V"/>
    <property type="match status" value="1"/>
</dbReference>
<evidence type="ECO:0000256" key="11">
    <source>
        <dbReference type="SAM" id="Phobius"/>
    </source>
</evidence>
<gene>
    <name evidence="12" type="ORF">BABINDRAFT_9424</name>
</gene>
<keyword evidence="4 11" id="KW-0812">Transmembrane</keyword>
<dbReference type="GO" id="GO:0006123">
    <property type="term" value="P:mitochondrial electron transport, cytochrome c to oxygen"/>
    <property type="evidence" value="ECO:0007669"/>
    <property type="project" value="InterPro"/>
</dbReference>
<evidence type="ECO:0000256" key="3">
    <source>
        <dbReference type="ARBA" id="ARBA00008135"/>
    </source>
</evidence>
<evidence type="ECO:0000256" key="7">
    <source>
        <dbReference type="ARBA" id="ARBA00022989"/>
    </source>
</evidence>
<dbReference type="Pfam" id="PF02936">
    <property type="entry name" value="COX4"/>
    <property type="match status" value="1"/>
</dbReference>
<name>A0A1E3QKG3_9ASCO</name>
<evidence type="ECO:0000256" key="2">
    <source>
        <dbReference type="ARBA" id="ARBA00004673"/>
    </source>
</evidence>
<evidence type="ECO:0000313" key="13">
    <source>
        <dbReference type="Proteomes" id="UP000094336"/>
    </source>
</evidence>
<dbReference type="PANTHER" id="PTHR10707">
    <property type="entry name" value="CYTOCHROME C OXIDASE SUBUNIT IV"/>
    <property type="match status" value="1"/>
</dbReference>
<dbReference type="GO" id="GO:0005743">
    <property type="term" value="C:mitochondrial inner membrane"/>
    <property type="evidence" value="ECO:0007669"/>
    <property type="project" value="UniProtKB-SubCell"/>
</dbReference>
<keyword evidence="8" id="KW-0560">Oxidoreductase</keyword>
<dbReference type="STRING" id="984486.A0A1E3QKG3"/>
<evidence type="ECO:0000256" key="10">
    <source>
        <dbReference type="ARBA" id="ARBA00023136"/>
    </source>
</evidence>
<keyword evidence="6" id="KW-0809">Transit peptide</keyword>
<evidence type="ECO:0008006" key="14">
    <source>
        <dbReference type="Google" id="ProtNLM"/>
    </source>
</evidence>
<evidence type="ECO:0000313" key="12">
    <source>
        <dbReference type="EMBL" id="ODQ78196.1"/>
    </source>
</evidence>
<evidence type="ECO:0000256" key="9">
    <source>
        <dbReference type="ARBA" id="ARBA00023128"/>
    </source>
</evidence>
<evidence type="ECO:0000256" key="8">
    <source>
        <dbReference type="ARBA" id="ARBA00023002"/>
    </source>
</evidence>
<dbReference type="InterPro" id="IPR004203">
    <property type="entry name" value="Cyt_c_oxidase_su4_fam"/>
</dbReference>
<dbReference type="Gene3D" id="1.10.442.10">
    <property type="entry name" value="Cytochrome c oxidase subunit IV"/>
    <property type="match status" value="1"/>
</dbReference>
<comment type="pathway">
    <text evidence="2">Energy metabolism; oxidative phosphorylation.</text>
</comment>
<organism evidence="12 13">
    <name type="scientific">Babjeviella inositovora NRRL Y-12698</name>
    <dbReference type="NCBI Taxonomy" id="984486"/>
    <lineage>
        <taxon>Eukaryota</taxon>
        <taxon>Fungi</taxon>
        <taxon>Dikarya</taxon>
        <taxon>Ascomycota</taxon>
        <taxon>Saccharomycotina</taxon>
        <taxon>Pichiomycetes</taxon>
        <taxon>Serinales incertae sedis</taxon>
        <taxon>Babjeviella</taxon>
    </lineage>
</organism>
<dbReference type="SUPFAM" id="SSF81406">
    <property type="entry name" value="Mitochondrial cytochrome c oxidase subunit IV"/>
    <property type="match status" value="1"/>
</dbReference>
<keyword evidence="7 11" id="KW-1133">Transmembrane helix</keyword>
<dbReference type="Proteomes" id="UP000094336">
    <property type="component" value="Unassembled WGS sequence"/>
</dbReference>